<evidence type="ECO:0000259" key="1">
    <source>
        <dbReference type="SMART" id="SM00481"/>
    </source>
</evidence>
<dbReference type="Gene3D" id="3.20.20.140">
    <property type="entry name" value="Metal-dependent hydrolases"/>
    <property type="match status" value="1"/>
</dbReference>
<proteinExistence type="predicted"/>
<dbReference type="InterPro" id="IPR016195">
    <property type="entry name" value="Pol/histidinol_Pase-like"/>
</dbReference>
<dbReference type="SMART" id="SM00481">
    <property type="entry name" value="POLIIIAc"/>
    <property type="match status" value="1"/>
</dbReference>
<dbReference type="GO" id="GO:0035312">
    <property type="term" value="F:5'-3' DNA exonuclease activity"/>
    <property type="evidence" value="ECO:0007669"/>
    <property type="project" value="TreeGrafter"/>
</dbReference>
<dbReference type="InterPro" id="IPR052018">
    <property type="entry name" value="PHP_domain"/>
</dbReference>
<protein>
    <submittedName>
        <fullName evidence="2">PHP domain-containing protein</fullName>
    </submittedName>
</protein>
<dbReference type="EMBL" id="JAELUP010000103">
    <property type="protein sequence ID" value="MBJ6363294.1"/>
    <property type="molecule type" value="Genomic_DNA"/>
</dbReference>
<evidence type="ECO:0000313" key="2">
    <source>
        <dbReference type="EMBL" id="MBJ6363294.1"/>
    </source>
</evidence>
<dbReference type="Proteomes" id="UP000640274">
    <property type="component" value="Unassembled WGS sequence"/>
</dbReference>
<reference evidence="2" key="1">
    <citation type="submission" date="2020-12" db="EMBL/GenBank/DDBJ databases">
        <authorList>
            <person name="Huq M.A."/>
        </authorList>
    </citation>
    <scope>NUCLEOTIDE SEQUENCE</scope>
    <source>
        <strain evidence="2">MAHUQ-46</strain>
    </source>
</reference>
<dbReference type="Gene3D" id="1.10.150.650">
    <property type="match status" value="1"/>
</dbReference>
<dbReference type="RefSeq" id="WP_199020849.1">
    <property type="nucleotide sequence ID" value="NZ_JAELUP010000103.1"/>
</dbReference>
<accession>A0A934MSI1</accession>
<sequence length="284" mass="30676">MAIDRADLHAHTTVSDGTRTPAEVVQLAAEKGLAAVAITDHDTMGGVEEALAEGARLNITVVPGIEISTSASGKDIHILGYYADWRDAKWQQRLELLGTGRGRRNEQIVEALRKHGIPITMNEVIAAAGRMEGRKSIGRPHIAAVLVGKGVVSTISEAFEQWIGSGKPGYANLPKVSPFEAVEWIREAGGTSVIAHPGLYHDDKLVEEIILHGVNGIEVFHSDHTAEDEARYAALARRYGLLETAGSDYHGERQGVVFHGDLGSRTVDVKLLEQLQIASRTDSQ</sequence>
<name>A0A934MSI1_9BACL</name>
<gene>
    <name evidence="2" type="ORF">JFN88_19000</name>
</gene>
<dbReference type="SUPFAM" id="SSF89550">
    <property type="entry name" value="PHP domain-like"/>
    <property type="match status" value="1"/>
</dbReference>
<dbReference type="Pfam" id="PF02811">
    <property type="entry name" value="PHP"/>
    <property type="match status" value="1"/>
</dbReference>
<dbReference type="InterPro" id="IPR004013">
    <property type="entry name" value="PHP_dom"/>
</dbReference>
<dbReference type="PANTHER" id="PTHR42924:SF3">
    <property type="entry name" value="POLYMERASE_HISTIDINOL PHOSPHATASE N-TERMINAL DOMAIN-CONTAINING PROTEIN"/>
    <property type="match status" value="1"/>
</dbReference>
<evidence type="ECO:0000313" key="3">
    <source>
        <dbReference type="Proteomes" id="UP000640274"/>
    </source>
</evidence>
<dbReference type="AlphaFoldDB" id="A0A934MSI1"/>
<dbReference type="CDD" id="cd07438">
    <property type="entry name" value="PHP_HisPPase_AMP"/>
    <property type="match status" value="1"/>
</dbReference>
<dbReference type="GO" id="GO:0004534">
    <property type="term" value="F:5'-3' RNA exonuclease activity"/>
    <property type="evidence" value="ECO:0007669"/>
    <property type="project" value="TreeGrafter"/>
</dbReference>
<keyword evidence="3" id="KW-1185">Reference proteome</keyword>
<dbReference type="PANTHER" id="PTHR42924">
    <property type="entry name" value="EXONUCLEASE"/>
    <property type="match status" value="1"/>
</dbReference>
<comment type="caution">
    <text evidence="2">The sequence shown here is derived from an EMBL/GenBank/DDBJ whole genome shotgun (WGS) entry which is preliminary data.</text>
</comment>
<feature type="domain" description="Polymerase/histidinol phosphatase N-terminal" evidence="1">
    <location>
        <begin position="6"/>
        <end position="71"/>
    </location>
</feature>
<dbReference type="InterPro" id="IPR003141">
    <property type="entry name" value="Pol/His_phosphatase_N"/>
</dbReference>
<organism evidence="2 3">
    <name type="scientific">Paenibacillus roseus</name>
    <dbReference type="NCBI Taxonomy" id="2798579"/>
    <lineage>
        <taxon>Bacteria</taxon>
        <taxon>Bacillati</taxon>
        <taxon>Bacillota</taxon>
        <taxon>Bacilli</taxon>
        <taxon>Bacillales</taxon>
        <taxon>Paenibacillaceae</taxon>
        <taxon>Paenibacillus</taxon>
    </lineage>
</organism>